<evidence type="ECO:0000256" key="7">
    <source>
        <dbReference type="RuleBase" id="RU363032"/>
    </source>
</evidence>
<name>A0AAW6U9U0_9MOLU</name>
<evidence type="ECO:0000256" key="1">
    <source>
        <dbReference type="ARBA" id="ARBA00004651"/>
    </source>
</evidence>
<evidence type="ECO:0000259" key="8">
    <source>
        <dbReference type="PROSITE" id="PS50928"/>
    </source>
</evidence>
<keyword evidence="10" id="KW-1185">Reference proteome</keyword>
<feature type="transmembrane region" description="Helical" evidence="7">
    <location>
        <begin position="94"/>
        <end position="114"/>
    </location>
</feature>
<dbReference type="Proteomes" id="UP001431532">
    <property type="component" value="Unassembled WGS sequence"/>
</dbReference>
<feature type="transmembrane region" description="Helical" evidence="7">
    <location>
        <begin position="177"/>
        <end position="203"/>
    </location>
</feature>
<dbReference type="CDD" id="cd06261">
    <property type="entry name" value="TM_PBP2"/>
    <property type="match status" value="1"/>
</dbReference>
<dbReference type="PANTHER" id="PTHR43005:SF1">
    <property type="entry name" value="SPERMIDINE_PUTRESCINE TRANSPORT SYSTEM PERMEASE PROTEIN"/>
    <property type="match status" value="1"/>
</dbReference>
<sequence length="315" mass="35386">MSRFSKAKLKINKFIDREKKEFKNDDKAAYFFTLPYIILFITFIVIPIALAMVLSFTTFDMVSFPKFNGFNNYIYLLTSDEEFMKYILPNTIKFAVIVGPGGYILSYVMAWALAQLPHKLRTVLAIVLYSPSLTAGVTMTVVWRVFFAGDESGYLNFILLELGMIVEPIAYLQSPNYLFTIMIVVALWGSMGVGFLAMLAGILNVDQELYEAAYIDGLNNRFQEVIYITIPAMKPQMLFGAVMAIVGTFSAGALGVSLSGSNPTPNYAGSLIVNHIEDYGFIRYDMGYAAALSLVLLLIIYFFSRLSWKFFGEKD</sequence>
<dbReference type="PROSITE" id="PS50928">
    <property type="entry name" value="ABC_TM1"/>
    <property type="match status" value="1"/>
</dbReference>
<keyword evidence="3" id="KW-1003">Cell membrane</keyword>
<dbReference type="GO" id="GO:0055085">
    <property type="term" value="P:transmembrane transport"/>
    <property type="evidence" value="ECO:0007669"/>
    <property type="project" value="InterPro"/>
</dbReference>
<proteinExistence type="inferred from homology"/>
<comment type="subcellular location">
    <subcellularLocation>
        <location evidence="1 7">Cell membrane</location>
        <topology evidence="1 7">Multi-pass membrane protein</topology>
    </subcellularLocation>
</comment>
<organism evidence="9 10">
    <name type="scientific">Peloplasma aerotolerans</name>
    <dbReference type="NCBI Taxonomy" id="3044389"/>
    <lineage>
        <taxon>Bacteria</taxon>
        <taxon>Bacillati</taxon>
        <taxon>Mycoplasmatota</taxon>
        <taxon>Mollicutes</taxon>
        <taxon>Acholeplasmatales</taxon>
        <taxon>Acholeplasmataceae</taxon>
        <taxon>Peloplasma</taxon>
    </lineage>
</organism>
<keyword evidence="6 7" id="KW-0472">Membrane</keyword>
<dbReference type="GO" id="GO:0005886">
    <property type="term" value="C:plasma membrane"/>
    <property type="evidence" value="ECO:0007669"/>
    <property type="project" value="UniProtKB-SubCell"/>
</dbReference>
<evidence type="ECO:0000256" key="6">
    <source>
        <dbReference type="ARBA" id="ARBA00023136"/>
    </source>
</evidence>
<dbReference type="Gene3D" id="1.10.3720.10">
    <property type="entry name" value="MetI-like"/>
    <property type="match status" value="1"/>
</dbReference>
<comment type="similarity">
    <text evidence="7">Belongs to the binding-protein-dependent transport system permease family.</text>
</comment>
<dbReference type="InterPro" id="IPR000515">
    <property type="entry name" value="MetI-like"/>
</dbReference>
<feature type="transmembrane region" description="Helical" evidence="7">
    <location>
        <begin position="126"/>
        <end position="147"/>
    </location>
</feature>
<evidence type="ECO:0000313" key="9">
    <source>
        <dbReference type="EMBL" id="MDI6452281.1"/>
    </source>
</evidence>
<evidence type="ECO:0000256" key="4">
    <source>
        <dbReference type="ARBA" id="ARBA00022692"/>
    </source>
</evidence>
<dbReference type="EMBL" id="JASCXW010000003">
    <property type="protein sequence ID" value="MDI6452281.1"/>
    <property type="molecule type" value="Genomic_DNA"/>
</dbReference>
<gene>
    <name evidence="9" type="ORF">QJ521_01785</name>
</gene>
<evidence type="ECO:0000256" key="3">
    <source>
        <dbReference type="ARBA" id="ARBA00022475"/>
    </source>
</evidence>
<protein>
    <submittedName>
        <fullName evidence="9">Sugar ABC transporter permease</fullName>
    </submittedName>
</protein>
<dbReference type="RefSeq" id="WP_282838696.1">
    <property type="nucleotide sequence ID" value="NZ_JASCXW010000003.1"/>
</dbReference>
<keyword evidence="2 7" id="KW-0813">Transport</keyword>
<comment type="caution">
    <text evidence="9">The sequence shown here is derived from an EMBL/GenBank/DDBJ whole genome shotgun (WGS) entry which is preliminary data.</text>
</comment>
<dbReference type="AlphaFoldDB" id="A0AAW6U9U0"/>
<feature type="transmembrane region" description="Helical" evidence="7">
    <location>
        <begin position="237"/>
        <end position="258"/>
    </location>
</feature>
<evidence type="ECO:0000313" key="10">
    <source>
        <dbReference type="Proteomes" id="UP001431532"/>
    </source>
</evidence>
<reference evidence="9" key="1">
    <citation type="submission" date="2023-05" db="EMBL/GenBank/DDBJ databases">
        <title>Mariniplasma microaerophilum sp. nov., a novel anaerobic mollicute isolated from terrestrial mud volcano, Taman Peninsula, Russia.</title>
        <authorList>
            <person name="Khomyakova M.A."/>
            <person name="Merkel A.Y."/>
            <person name="Slobodkin A.I."/>
        </authorList>
    </citation>
    <scope>NUCLEOTIDE SEQUENCE</scope>
    <source>
        <strain evidence="9">M4Ah</strain>
    </source>
</reference>
<dbReference type="PANTHER" id="PTHR43005">
    <property type="entry name" value="BLR7065 PROTEIN"/>
    <property type="match status" value="1"/>
</dbReference>
<feature type="transmembrane region" description="Helical" evidence="7">
    <location>
        <begin position="286"/>
        <end position="304"/>
    </location>
</feature>
<accession>A0AAW6U9U0</accession>
<feature type="domain" description="ABC transmembrane type-1" evidence="8">
    <location>
        <begin position="88"/>
        <end position="307"/>
    </location>
</feature>
<feature type="transmembrane region" description="Helical" evidence="7">
    <location>
        <begin position="29"/>
        <end position="56"/>
    </location>
</feature>
<keyword evidence="5 7" id="KW-1133">Transmembrane helix</keyword>
<keyword evidence="4 7" id="KW-0812">Transmembrane</keyword>
<evidence type="ECO:0000256" key="5">
    <source>
        <dbReference type="ARBA" id="ARBA00022989"/>
    </source>
</evidence>
<dbReference type="SUPFAM" id="SSF161098">
    <property type="entry name" value="MetI-like"/>
    <property type="match status" value="1"/>
</dbReference>
<dbReference type="InterPro" id="IPR035906">
    <property type="entry name" value="MetI-like_sf"/>
</dbReference>
<dbReference type="Pfam" id="PF00528">
    <property type="entry name" value="BPD_transp_1"/>
    <property type="match status" value="1"/>
</dbReference>
<evidence type="ECO:0000256" key="2">
    <source>
        <dbReference type="ARBA" id="ARBA00022448"/>
    </source>
</evidence>